<evidence type="ECO:0000313" key="4">
    <source>
        <dbReference type="EMBL" id="SMX63095.1"/>
    </source>
</evidence>
<accession>A0A2H1HJN4</accession>
<evidence type="ECO:0008006" key="6">
    <source>
        <dbReference type="Google" id="ProtNLM"/>
    </source>
</evidence>
<name>A0A2H1HJN4_9MICO</name>
<dbReference type="PANTHER" id="PTHR44196">
    <property type="entry name" value="DEHYDROGENASE/REDUCTASE SDR FAMILY MEMBER 7B"/>
    <property type="match status" value="1"/>
</dbReference>
<dbReference type="InterPro" id="IPR036291">
    <property type="entry name" value="NAD(P)-bd_dom_sf"/>
</dbReference>
<dbReference type="Gene3D" id="3.40.50.720">
    <property type="entry name" value="NAD(P)-binding Rossmann-like Domain"/>
    <property type="match status" value="1"/>
</dbReference>
<evidence type="ECO:0000313" key="5">
    <source>
        <dbReference type="Proteomes" id="UP000234333"/>
    </source>
</evidence>
<dbReference type="Pfam" id="PF00106">
    <property type="entry name" value="adh_short"/>
    <property type="match status" value="1"/>
</dbReference>
<evidence type="ECO:0000256" key="3">
    <source>
        <dbReference type="RuleBase" id="RU000363"/>
    </source>
</evidence>
<protein>
    <recommendedName>
        <fullName evidence="6">Short-chain dehydrogenase</fullName>
    </recommendedName>
</protein>
<dbReference type="PRINTS" id="PR00080">
    <property type="entry name" value="SDRFAMILY"/>
</dbReference>
<evidence type="ECO:0000256" key="1">
    <source>
        <dbReference type="ARBA" id="ARBA00006484"/>
    </source>
</evidence>
<dbReference type="Proteomes" id="UP000234333">
    <property type="component" value="Unassembled WGS sequence"/>
</dbReference>
<dbReference type="PANTHER" id="PTHR44196:SF2">
    <property type="entry name" value="SHORT-CHAIN DEHYDROGENASE-RELATED"/>
    <property type="match status" value="1"/>
</dbReference>
<dbReference type="CDD" id="cd05233">
    <property type="entry name" value="SDR_c"/>
    <property type="match status" value="1"/>
</dbReference>
<dbReference type="PIRSF" id="PIRSF000126">
    <property type="entry name" value="11-beta-HSD1"/>
    <property type="match status" value="1"/>
</dbReference>
<proteinExistence type="inferred from homology"/>
<comment type="similarity">
    <text evidence="1 3">Belongs to the short-chain dehydrogenases/reductases (SDR) family.</text>
</comment>
<dbReference type="AlphaFoldDB" id="A0A2H1HJN4"/>
<dbReference type="GO" id="GO:0016491">
    <property type="term" value="F:oxidoreductase activity"/>
    <property type="evidence" value="ECO:0007669"/>
    <property type="project" value="UniProtKB-KW"/>
</dbReference>
<organism evidence="4 5">
    <name type="scientific">Brevibacterium casei CIP 102111</name>
    <dbReference type="NCBI Taxonomy" id="1255625"/>
    <lineage>
        <taxon>Bacteria</taxon>
        <taxon>Bacillati</taxon>
        <taxon>Actinomycetota</taxon>
        <taxon>Actinomycetes</taxon>
        <taxon>Micrococcales</taxon>
        <taxon>Brevibacteriaceae</taxon>
        <taxon>Brevibacterium</taxon>
    </lineage>
</organism>
<gene>
    <name evidence="4" type="ORF">BC102111_00088</name>
</gene>
<evidence type="ECO:0000256" key="2">
    <source>
        <dbReference type="ARBA" id="ARBA00023002"/>
    </source>
</evidence>
<dbReference type="InterPro" id="IPR002347">
    <property type="entry name" value="SDR_fam"/>
</dbReference>
<sequence>MGGAVTLKVIAEYDAGHCIVTSMHVALITGGTAGIGAAFARAFASRGLGLVLVARDEGRLETFAADLRSAFGIEVETLIADLADRDDQTRVAARIEDPGSDRPIDVVVNNAGFSVRASLLATDLEEHDRGFEVMQRAVLVIGGAAARAMTKRGRGWIITVCSVSSGLTQNNYTAIKAWALNYSESLAVETAGTGVTVTALVPGWVRTEFHARAGIAGTSIPDVLWLDPDDLVEECLRDVARGRTVSVPQLRWKAIVAGLRIAPRSAIHRLSSALTSRRNEERDRRGA</sequence>
<dbReference type="SUPFAM" id="SSF51735">
    <property type="entry name" value="NAD(P)-binding Rossmann-fold domains"/>
    <property type="match status" value="1"/>
</dbReference>
<dbReference type="EMBL" id="FXZC01000001">
    <property type="protein sequence ID" value="SMX63095.1"/>
    <property type="molecule type" value="Genomic_DNA"/>
</dbReference>
<dbReference type="PRINTS" id="PR00081">
    <property type="entry name" value="GDHRDH"/>
</dbReference>
<keyword evidence="2" id="KW-0560">Oxidoreductase</keyword>
<dbReference type="GO" id="GO:0016020">
    <property type="term" value="C:membrane"/>
    <property type="evidence" value="ECO:0007669"/>
    <property type="project" value="TreeGrafter"/>
</dbReference>
<reference evidence="4 5" key="1">
    <citation type="submission" date="2017-03" db="EMBL/GenBank/DDBJ databases">
        <authorList>
            <person name="Afonso C.L."/>
            <person name="Miller P.J."/>
            <person name="Scott M.A."/>
            <person name="Spackman E."/>
            <person name="Goraichik I."/>
            <person name="Dimitrov K.M."/>
            <person name="Suarez D.L."/>
            <person name="Swayne D.E."/>
        </authorList>
    </citation>
    <scope>NUCLEOTIDE SEQUENCE [LARGE SCALE GENOMIC DNA]</scope>
    <source>
        <strain evidence="4 5">CIP 102111</strain>
    </source>
</reference>